<feature type="compositionally biased region" description="Low complexity" evidence="7">
    <location>
        <begin position="83"/>
        <end position="100"/>
    </location>
</feature>
<dbReference type="SUPFAM" id="SSF57701">
    <property type="entry name" value="Zn2/Cys6 DNA-binding domain"/>
    <property type="match status" value="1"/>
</dbReference>
<dbReference type="GO" id="GO:0008270">
    <property type="term" value="F:zinc ion binding"/>
    <property type="evidence" value="ECO:0007669"/>
    <property type="project" value="InterPro"/>
</dbReference>
<dbReference type="GO" id="GO:0006351">
    <property type="term" value="P:DNA-templated transcription"/>
    <property type="evidence" value="ECO:0007669"/>
    <property type="project" value="InterPro"/>
</dbReference>
<evidence type="ECO:0000313" key="10">
    <source>
        <dbReference type="Proteomes" id="UP001265746"/>
    </source>
</evidence>
<dbReference type="PANTHER" id="PTHR31944:SF131">
    <property type="entry name" value="HEME-RESPONSIVE ZINC FINGER TRANSCRIPTION FACTOR HAP1"/>
    <property type="match status" value="1"/>
</dbReference>
<dbReference type="EMBL" id="JAUJFL010000003">
    <property type="protein sequence ID" value="KAK2608080.1"/>
    <property type="molecule type" value="Genomic_DNA"/>
</dbReference>
<reference evidence="9" key="1">
    <citation type="submission" date="2023-06" db="EMBL/GenBank/DDBJ databases">
        <authorList>
            <person name="Noh H."/>
        </authorList>
    </citation>
    <scope>NUCLEOTIDE SEQUENCE</scope>
    <source>
        <strain evidence="9">DUCC20226</strain>
    </source>
</reference>
<proteinExistence type="predicted"/>
<dbReference type="PROSITE" id="PS00463">
    <property type="entry name" value="ZN2_CY6_FUNGAL_1"/>
    <property type="match status" value="1"/>
</dbReference>
<keyword evidence="6" id="KW-0539">Nucleus</keyword>
<keyword evidence="3" id="KW-0805">Transcription regulation</keyword>
<gene>
    <name evidence="9" type="ORF">N8I77_006715</name>
</gene>
<keyword evidence="4" id="KW-0238">DNA-binding</keyword>
<keyword evidence="5" id="KW-0804">Transcription</keyword>
<comment type="caution">
    <text evidence="9">The sequence shown here is derived from an EMBL/GenBank/DDBJ whole genome shotgun (WGS) entry which is preliminary data.</text>
</comment>
<dbReference type="CDD" id="cd12148">
    <property type="entry name" value="fungal_TF_MHR"/>
    <property type="match status" value="1"/>
</dbReference>
<evidence type="ECO:0000256" key="6">
    <source>
        <dbReference type="ARBA" id="ARBA00023242"/>
    </source>
</evidence>
<dbReference type="Proteomes" id="UP001265746">
    <property type="component" value="Unassembled WGS sequence"/>
</dbReference>
<dbReference type="InterPro" id="IPR051430">
    <property type="entry name" value="Fungal_TF_Env_Response"/>
</dbReference>
<dbReference type="AlphaFoldDB" id="A0AAD9W6V3"/>
<protein>
    <recommendedName>
        <fullName evidence="8">Zn(2)-C6 fungal-type domain-containing protein</fullName>
    </recommendedName>
</protein>
<dbReference type="SMART" id="SM00066">
    <property type="entry name" value="GAL4"/>
    <property type="match status" value="1"/>
</dbReference>
<dbReference type="GO" id="GO:0005634">
    <property type="term" value="C:nucleus"/>
    <property type="evidence" value="ECO:0007669"/>
    <property type="project" value="TreeGrafter"/>
</dbReference>
<feature type="domain" description="Zn(2)-C6 fungal-type" evidence="8">
    <location>
        <begin position="14"/>
        <end position="45"/>
    </location>
</feature>
<dbReference type="GO" id="GO:0001228">
    <property type="term" value="F:DNA-binding transcription activator activity, RNA polymerase II-specific"/>
    <property type="evidence" value="ECO:0007669"/>
    <property type="project" value="TreeGrafter"/>
</dbReference>
<accession>A0AAD9W6V3</accession>
<dbReference type="PANTHER" id="PTHR31944">
    <property type="entry name" value="HEME-RESPONSIVE ZINC FINGER TRANSCRIPTION FACTOR HAP1"/>
    <property type="match status" value="1"/>
</dbReference>
<evidence type="ECO:0000256" key="1">
    <source>
        <dbReference type="ARBA" id="ARBA00022723"/>
    </source>
</evidence>
<feature type="compositionally biased region" description="Polar residues" evidence="7">
    <location>
        <begin position="27"/>
        <end position="36"/>
    </location>
</feature>
<evidence type="ECO:0000256" key="3">
    <source>
        <dbReference type="ARBA" id="ARBA00023015"/>
    </source>
</evidence>
<keyword evidence="1" id="KW-0479">Metal-binding</keyword>
<evidence type="ECO:0000256" key="5">
    <source>
        <dbReference type="ARBA" id="ARBA00023163"/>
    </source>
</evidence>
<evidence type="ECO:0000256" key="2">
    <source>
        <dbReference type="ARBA" id="ARBA00022833"/>
    </source>
</evidence>
<keyword evidence="2" id="KW-0862">Zinc</keyword>
<keyword evidence="10" id="KW-1185">Reference proteome</keyword>
<dbReference type="Gene3D" id="4.10.240.10">
    <property type="entry name" value="Zn(2)-C6 fungal-type DNA-binding domain"/>
    <property type="match status" value="1"/>
</dbReference>
<organism evidence="9 10">
    <name type="scientific">Phomopsis amygdali</name>
    <name type="common">Fusicoccum amygdali</name>
    <dbReference type="NCBI Taxonomy" id="1214568"/>
    <lineage>
        <taxon>Eukaryota</taxon>
        <taxon>Fungi</taxon>
        <taxon>Dikarya</taxon>
        <taxon>Ascomycota</taxon>
        <taxon>Pezizomycotina</taxon>
        <taxon>Sordariomycetes</taxon>
        <taxon>Sordariomycetidae</taxon>
        <taxon>Diaporthales</taxon>
        <taxon>Diaporthaceae</taxon>
        <taxon>Diaporthe</taxon>
    </lineage>
</organism>
<evidence type="ECO:0000313" key="9">
    <source>
        <dbReference type="EMBL" id="KAK2608080.1"/>
    </source>
</evidence>
<dbReference type="PROSITE" id="PS50048">
    <property type="entry name" value="ZN2_CY6_FUNGAL_2"/>
    <property type="match status" value="1"/>
</dbReference>
<name>A0AAD9W6V3_PHOAM</name>
<evidence type="ECO:0000256" key="7">
    <source>
        <dbReference type="SAM" id="MobiDB-lite"/>
    </source>
</evidence>
<evidence type="ECO:0000256" key="4">
    <source>
        <dbReference type="ARBA" id="ARBA00023125"/>
    </source>
</evidence>
<dbReference type="InterPro" id="IPR007219">
    <property type="entry name" value="XnlR_reg_dom"/>
</dbReference>
<dbReference type="Pfam" id="PF00172">
    <property type="entry name" value="Zn_clus"/>
    <property type="match status" value="1"/>
</dbReference>
<dbReference type="CDD" id="cd00067">
    <property type="entry name" value="GAL4"/>
    <property type="match status" value="1"/>
</dbReference>
<dbReference type="Pfam" id="PF04082">
    <property type="entry name" value="Fungal_trans"/>
    <property type="match status" value="1"/>
</dbReference>
<dbReference type="InterPro" id="IPR001138">
    <property type="entry name" value="Zn2Cys6_DnaBD"/>
</dbReference>
<evidence type="ECO:0000259" key="8">
    <source>
        <dbReference type="PROSITE" id="PS50048"/>
    </source>
</evidence>
<dbReference type="InterPro" id="IPR036864">
    <property type="entry name" value="Zn2-C6_fun-type_DNA-bd_sf"/>
</dbReference>
<feature type="region of interest" description="Disordered" evidence="7">
    <location>
        <begin position="27"/>
        <end position="100"/>
    </location>
</feature>
<dbReference type="SMART" id="SM00906">
    <property type="entry name" value="Fungal_trans"/>
    <property type="match status" value="1"/>
</dbReference>
<dbReference type="GO" id="GO:0000978">
    <property type="term" value="F:RNA polymerase II cis-regulatory region sequence-specific DNA binding"/>
    <property type="evidence" value="ECO:0007669"/>
    <property type="project" value="TreeGrafter"/>
</dbReference>
<sequence length="768" mass="85495">MAEPERRRRRPTTSCSVCRRRKTRCNRQSPCSNCARSRTKEPCVYDQEPQPARPGPRSIQPDLRRAPGQVPRVAASATPPCPDSSATTAAEPASPATDAAQIPARNLDLMQSRIEQLEQQLYKATSRPTPAAQIKTPASEIETTSSKFAGTFHVHRTSSLFGRSELMSRSISHKTRLLGQSHWMNSAIPVTKNFVAIIEPYLREGKPKVLDIVDKCKTLARIIKSQRAPPWPTPPTTDLPPRHLADILVNRYLETIETVYRVLHIPSFKRDYEAIWTNPSTKPETHFIVQLKLVLALGAVTYDQNFSLRPEATRWIYEAQTYLSEPIFKPRLRIQVVQTRILLLLAMENVDVSGDSVWIAAGSLIRTVVTMGLHRDPSRLPEMTPFAAEMRRRLWNTILEISLQASISKGGPPLLSTDDFDAEAPRNIDDEALTAGLNQVPIDNNGPTSVSVARALRATYPVRLKVAKFLNDLNLTGPTYEETLQLDAEVREAFKEFRRSLHPLRNQPSMKFAVDASEFIMNRYLSSLHMPYFAASLRSPAYAFSRQVVVDVLLKIWCAAWPTSSIASPTISAPTSNPTPPTGRSETSEDLLARLITCGSGFFRSVAIQVSFTIPTELHAHLQDDEGLGPTRLRRDLAAVTEEVHAWSWRCMEAGEVSVKGFLMSGLMMAQTKVLQSGGTMDGDELARFLIEEGEKAAEGCVPLLEAMVERTKQNGDGAPALVDDLGPSPGLTEDWDVTRMTDAMFMPEGQGSMSWFDTDTMPGLYFW</sequence>